<evidence type="ECO:0000313" key="2">
    <source>
        <dbReference type="Proteomes" id="UP000821837"/>
    </source>
</evidence>
<name>A0A9D4SRI7_RHISA</name>
<evidence type="ECO:0000313" key="1">
    <source>
        <dbReference type="EMBL" id="KAH7944004.1"/>
    </source>
</evidence>
<protein>
    <submittedName>
        <fullName evidence="1">Uncharacterized protein</fullName>
    </submittedName>
</protein>
<dbReference type="EMBL" id="JABSTV010001253">
    <property type="protein sequence ID" value="KAH7944004.1"/>
    <property type="molecule type" value="Genomic_DNA"/>
</dbReference>
<proteinExistence type="predicted"/>
<sequence length="109" mass="12254">MENLLYDVILGNVEGAPSKTCFQAFDKRTTSKKRGTTEFVLIHGILFLRYRTAERRDFEQLVVSMKLRAAVMKMAQQGMLAGHQGQKSTTDRVLESSCRRIGIATPLSC</sequence>
<organism evidence="1 2">
    <name type="scientific">Rhipicephalus sanguineus</name>
    <name type="common">Brown dog tick</name>
    <name type="synonym">Ixodes sanguineus</name>
    <dbReference type="NCBI Taxonomy" id="34632"/>
    <lineage>
        <taxon>Eukaryota</taxon>
        <taxon>Metazoa</taxon>
        <taxon>Ecdysozoa</taxon>
        <taxon>Arthropoda</taxon>
        <taxon>Chelicerata</taxon>
        <taxon>Arachnida</taxon>
        <taxon>Acari</taxon>
        <taxon>Parasitiformes</taxon>
        <taxon>Ixodida</taxon>
        <taxon>Ixodoidea</taxon>
        <taxon>Ixodidae</taxon>
        <taxon>Rhipicephalinae</taxon>
        <taxon>Rhipicephalus</taxon>
        <taxon>Rhipicephalus</taxon>
    </lineage>
</organism>
<dbReference type="Proteomes" id="UP000821837">
    <property type="component" value="Unassembled WGS sequence"/>
</dbReference>
<reference evidence="1" key="2">
    <citation type="submission" date="2021-09" db="EMBL/GenBank/DDBJ databases">
        <authorList>
            <person name="Jia N."/>
            <person name="Wang J."/>
            <person name="Shi W."/>
            <person name="Du L."/>
            <person name="Sun Y."/>
            <person name="Zhan W."/>
            <person name="Jiang J."/>
            <person name="Wang Q."/>
            <person name="Zhang B."/>
            <person name="Ji P."/>
            <person name="Sakyi L.B."/>
            <person name="Cui X."/>
            <person name="Yuan T."/>
            <person name="Jiang B."/>
            <person name="Yang W."/>
            <person name="Lam T.T.-Y."/>
            <person name="Chang Q."/>
            <person name="Ding S."/>
            <person name="Wang X."/>
            <person name="Zhu J."/>
            <person name="Ruan X."/>
            <person name="Zhao L."/>
            <person name="Wei J."/>
            <person name="Que T."/>
            <person name="Du C."/>
            <person name="Cheng J."/>
            <person name="Dai P."/>
            <person name="Han X."/>
            <person name="Huang E."/>
            <person name="Gao Y."/>
            <person name="Liu J."/>
            <person name="Shao H."/>
            <person name="Ye R."/>
            <person name="Li L."/>
            <person name="Wei W."/>
            <person name="Wang X."/>
            <person name="Wang C."/>
            <person name="Huo Q."/>
            <person name="Li W."/>
            <person name="Guo W."/>
            <person name="Chen H."/>
            <person name="Chen S."/>
            <person name="Zhou L."/>
            <person name="Zhou L."/>
            <person name="Ni X."/>
            <person name="Tian J."/>
            <person name="Zhou Y."/>
            <person name="Sheng Y."/>
            <person name="Liu T."/>
            <person name="Pan Y."/>
            <person name="Xia L."/>
            <person name="Li J."/>
            <person name="Zhao F."/>
            <person name="Cao W."/>
        </authorList>
    </citation>
    <scope>NUCLEOTIDE SEQUENCE</scope>
    <source>
        <strain evidence="1">Rsan-2018</strain>
        <tissue evidence="1">Larvae</tissue>
    </source>
</reference>
<gene>
    <name evidence="1" type="ORF">HPB52_014245</name>
</gene>
<reference evidence="1" key="1">
    <citation type="journal article" date="2020" name="Cell">
        <title>Large-Scale Comparative Analyses of Tick Genomes Elucidate Their Genetic Diversity and Vector Capacities.</title>
        <authorList>
            <consortium name="Tick Genome and Microbiome Consortium (TIGMIC)"/>
            <person name="Jia N."/>
            <person name="Wang J."/>
            <person name="Shi W."/>
            <person name="Du L."/>
            <person name="Sun Y."/>
            <person name="Zhan W."/>
            <person name="Jiang J.F."/>
            <person name="Wang Q."/>
            <person name="Zhang B."/>
            <person name="Ji P."/>
            <person name="Bell-Sakyi L."/>
            <person name="Cui X.M."/>
            <person name="Yuan T.T."/>
            <person name="Jiang B.G."/>
            <person name="Yang W.F."/>
            <person name="Lam T.T."/>
            <person name="Chang Q.C."/>
            <person name="Ding S.J."/>
            <person name="Wang X.J."/>
            <person name="Zhu J.G."/>
            <person name="Ruan X.D."/>
            <person name="Zhao L."/>
            <person name="Wei J.T."/>
            <person name="Ye R.Z."/>
            <person name="Que T.C."/>
            <person name="Du C.H."/>
            <person name="Zhou Y.H."/>
            <person name="Cheng J.X."/>
            <person name="Dai P.F."/>
            <person name="Guo W.B."/>
            <person name="Han X.H."/>
            <person name="Huang E.J."/>
            <person name="Li L.F."/>
            <person name="Wei W."/>
            <person name="Gao Y.C."/>
            <person name="Liu J.Z."/>
            <person name="Shao H.Z."/>
            <person name="Wang X."/>
            <person name="Wang C.C."/>
            <person name="Yang T.C."/>
            <person name="Huo Q.B."/>
            <person name="Li W."/>
            <person name="Chen H.Y."/>
            <person name="Chen S.E."/>
            <person name="Zhou L.G."/>
            <person name="Ni X.B."/>
            <person name="Tian J.H."/>
            <person name="Sheng Y."/>
            <person name="Liu T."/>
            <person name="Pan Y.S."/>
            <person name="Xia L.Y."/>
            <person name="Li J."/>
            <person name="Zhao F."/>
            <person name="Cao W.C."/>
        </authorList>
    </citation>
    <scope>NUCLEOTIDE SEQUENCE</scope>
    <source>
        <strain evidence="1">Rsan-2018</strain>
    </source>
</reference>
<dbReference type="Gene3D" id="1.10.340.70">
    <property type="match status" value="1"/>
</dbReference>
<dbReference type="AlphaFoldDB" id="A0A9D4SRI7"/>
<dbReference type="VEuPathDB" id="VectorBase:RSAN_056532"/>
<keyword evidence="2" id="KW-1185">Reference proteome</keyword>
<accession>A0A9D4SRI7</accession>
<comment type="caution">
    <text evidence="1">The sequence shown here is derived from an EMBL/GenBank/DDBJ whole genome shotgun (WGS) entry which is preliminary data.</text>
</comment>